<keyword evidence="1" id="KW-0812">Transmembrane</keyword>
<evidence type="ECO:0000313" key="3">
    <source>
        <dbReference type="Proteomes" id="UP000070700"/>
    </source>
</evidence>
<keyword evidence="1" id="KW-0472">Membrane</keyword>
<evidence type="ECO:0000313" key="2">
    <source>
        <dbReference type="EMBL" id="KUJ16677.1"/>
    </source>
</evidence>
<protein>
    <submittedName>
        <fullName evidence="2">Uncharacterized protein</fullName>
    </submittedName>
</protein>
<name>A0A194XA88_MOLSC</name>
<dbReference type="AlphaFoldDB" id="A0A194XA88"/>
<dbReference type="Proteomes" id="UP000070700">
    <property type="component" value="Unassembled WGS sequence"/>
</dbReference>
<dbReference type="OrthoDB" id="262547at2759"/>
<sequence length="92" mass="9879">MLLAFPRPRISVGRFTQVALVMFVSCSVFFGFRHLAAQTSFGSDILASFDLSSSSKDGNATLLALAPSYINAIMNPNDESFSQAECPKLKAG</sequence>
<dbReference type="InParanoid" id="A0A194XA88"/>
<keyword evidence="3" id="KW-1185">Reference proteome</keyword>
<feature type="non-terminal residue" evidence="2">
    <location>
        <position position="92"/>
    </location>
</feature>
<reference evidence="2 3" key="1">
    <citation type="submission" date="2015-10" db="EMBL/GenBank/DDBJ databases">
        <title>Full genome of DAOMC 229536 Phialocephala scopiformis, a fungal endophyte of spruce producing the potent anti-insectan compound rugulosin.</title>
        <authorList>
            <consortium name="DOE Joint Genome Institute"/>
            <person name="Walker A.K."/>
            <person name="Frasz S.L."/>
            <person name="Seifert K.A."/>
            <person name="Miller J.D."/>
            <person name="Mondo S.J."/>
            <person name="Labutti K."/>
            <person name="Lipzen A."/>
            <person name="Dockter R."/>
            <person name="Kennedy M."/>
            <person name="Grigoriev I.V."/>
            <person name="Spatafora J.W."/>
        </authorList>
    </citation>
    <scope>NUCLEOTIDE SEQUENCE [LARGE SCALE GENOMIC DNA]</scope>
    <source>
        <strain evidence="2 3">CBS 120377</strain>
    </source>
</reference>
<dbReference type="RefSeq" id="XP_018071032.1">
    <property type="nucleotide sequence ID" value="XM_018218418.1"/>
</dbReference>
<dbReference type="PROSITE" id="PS51257">
    <property type="entry name" value="PROKAR_LIPOPROTEIN"/>
    <property type="match status" value="1"/>
</dbReference>
<gene>
    <name evidence="2" type="ORF">LY89DRAFT_718461</name>
</gene>
<organism evidence="2 3">
    <name type="scientific">Mollisia scopiformis</name>
    <name type="common">Conifer needle endophyte fungus</name>
    <name type="synonym">Phialocephala scopiformis</name>
    <dbReference type="NCBI Taxonomy" id="149040"/>
    <lineage>
        <taxon>Eukaryota</taxon>
        <taxon>Fungi</taxon>
        <taxon>Dikarya</taxon>
        <taxon>Ascomycota</taxon>
        <taxon>Pezizomycotina</taxon>
        <taxon>Leotiomycetes</taxon>
        <taxon>Helotiales</taxon>
        <taxon>Mollisiaceae</taxon>
        <taxon>Mollisia</taxon>
    </lineage>
</organism>
<feature type="transmembrane region" description="Helical" evidence="1">
    <location>
        <begin position="12"/>
        <end position="32"/>
    </location>
</feature>
<dbReference type="GeneID" id="28828144"/>
<evidence type="ECO:0000256" key="1">
    <source>
        <dbReference type="SAM" id="Phobius"/>
    </source>
</evidence>
<dbReference type="KEGG" id="psco:LY89DRAFT_718461"/>
<accession>A0A194XA88</accession>
<dbReference type="EMBL" id="KQ947415">
    <property type="protein sequence ID" value="KUJ16677.1"/>
    <property type="molecule type" value="Genomic_DNA"/>
</dbReference>
<proteinExistence type="predicted"/>
<keyword evidence="1" id="KW-1133">Transmembrane helix</keyword>